<comment type="caution">
    <text evidence="3">The sequence shown here is derived from an EMBL/GenBank/DDBJ whole genome shotgun (WGS) entry which is preliminary data.</text>
</comment>
<accession>A0ABV1XLJ1</accession>
<dbReference type="Pfam" id="PF03793">
    <property type="entry name" value="PASTA"/>
    <property type="match status" value="1"/>
</dbReference>
<dbReference type="CDD" id="cd06577">
    <property type="entry name" value="PASTA_pknB"/>
    <property type="match status" value="1"/>
</dbReference>
<feature type="region of interest" description="Disordered" evidence="1">
    <location>
        <begin position="230"/>
        <end position="297"/>
    </location>
</feature>
<proteinExistence type="predicted"/>
<dbReference type="EMBL" id="JBEPFB010000003">
    <property type="protein sequence ID" value="MER7372477.1"/>
    <property type="molecule type" value="Genomic_DNA"/>
</dbReference>
<feature type="compositionally biased region" description="Polar residues" evidence="1">
    <location>
        <begin position="319"/>
        <end position="342"/>
    </location>
</feature>
<dbReference type="Gene3D" id="3.30.10.20">
    <property type="match status" value="1"/>
</dbReference>
<dbReference type="Proteomes" id="UP001486207">
    <property type="component" value="Unassembled WGS sequence"/>
</dbReference>
<dbReference type="Pfam" id="PF20568">
    <property type="entry name" value="DUF6777"/>
    <property type="match status" value="1"/>
</dbReference>
<keyword evidence="4" id="KW-1185">Reference proteome</keyword>
<evidence type="ECO:0000313" key="3">
    <source>
        <dbReference type="EMBL" id="MER7372477.1"/>
    </source>
</evidence>
<evidence type="ECO:0000256" key="1">
    <source>
        <dbReference type="SAM" id="MobiDB-lite"/>
    </source>
</evidence>
<feature type="domain" description="PASTA" evidence="2">
    <location>
        <begin position="270"/>
        <end position="336"/>
    </location>
</feature>
<dbReference type="SMART" id="SM00740">
    <property type="entry name" value="PASTA"/>
    <property type="match status" value="1"/>
</dbReference>
<evidence type="ECO:0000313" key="4">
    <source>
        <dbReference type="Proteomes" id="UP001486207"/>
    </source>
</evidence>
<feature type="compositionally biased region" description="Low complexity" evidence="1">
    <location>
        <begin position="347"/>
        <end position="365"/>
    </location>
</feature>
<dbReference type="InterPro" id="IPR005543">
    <property type="entry name" value="PASTA_dom"/>
</dbReference>
<organism evidence="3 4">
    <name type="scientific">Streptomyces lanatus</name>
    <dbReference type="NCBI Taxonomy" id="66900"/>
    <lineage>
        <taxon>Bacteria</taxon>
        <taxon>Bacillati</taxon>
        <taxon>Actinomycetota</taxon>
        <taxon>Actinomycetes</taxon>
        <taxon>Kitasatosporales</taxon>
        <taxon>Streptomycetaceae</taxon>
        <taxon>Streptomyces</taxon>
    </lineage>
</organism>
<evidence type="ECO:0000259" key="2">
    <source>
        <dbReference type="PROSITE" id="PS51178"/>
    </source>
</evidence>
<feature type="compositionally biased region" description="Acidic residues" evidence="1">
    <location>
        <begin position="247"/>
        <end position="260"/>
    </location>
</feature>
<dbReference type="PROSITE" id="PS51178">
    <property type="entry name" value="PASTA"/>
    <property type="match status" value="1"/>
</dbReference>
<sequence length="390" mass="39411">MKRIRGSGRAAVALVVVVGVLALLTTGCGAMVGKTAVRAVARGVPTAAPFFKKLGTDIAIGEALSYLAGEVGGDDPGLYGGTRDAGHCDKAGLVDFLQKPSNRRKAEEWAAAEGLDGVGEIKGFVKKLTPVLLRADTLVKNHDFDAKKGKRTAFDALLEAGIAVLVDQFGRPAVQCSCGNPLASFEHDVDKADVKFDDRNKKWPAYDAKKVAKVKPAPEDEPVEVYQLVDVEEPDTGLAREAGSDGTGDEVLPEVPDPGEESVSPSASDTVETVTVPDVQGRPLSEATAALEAEGFQVGTTEAATDLAAPGTVIGQSPEAGTSASGGSLVTLTVASGDTSGTGEPVTADPTVTDGGTDAGATAGSGEFGGDGSDTGTSDPGDLSGGDSAG</sequence>
<feature type="region of interest" description="Disordered" evidence="1">
    <location>
        <begin position="309"/>
        <end position="390"/>
    </location>
</feature>
<protein>
    <submittedName>
        <fullName evidence="3">DUF6777 domain-containing protein</fullName>
    </submittedName>
</protein>
<dbReference type="RefSeq" id="WP_190069938.1">
    <property type="nucleotide sequence ID" value="NZ_BNBM01000004.1"/>
</dbReference>
<feature type="compositionally biased region" description="Polar residues" evidence="1">
    <location>
        <begin position="263"/>
        <end position="273"/>
    </location>
</feature>
<name>A0ABV1XLJ1_9ACTN</name>
<reference evidence="3 4" key="1">
    <citation type="submission" date="2024-06" db="EMBL/GenBank/DDBJ databases">
        <title>The Natural Products Discovery Center: Release of the First 8490 Sequenced Strains for Exploring Actinobacteria Biosynthetic Diversity.</title>
        <authorList>
            <person name="Kalkreuter E."/>
            <person name="Kautsar S.A."/>
            <person name="Yang D."/>
            <person name="Bader C.D."/>
            <person name="Teijaro C.N."/>
            <person name="Fluegel L."/>
            <person name="Davis C.M."/>
            <person name="Simpson J.R."/>
            <person name="Lauterbach L."/>
            <person name="Steele A.D."/>
            <person name="Gui C."/>
            <person name="Meng S."/>
            <person name="Li G."/>
            <person name="Viehrig K."/>
            <person name="Ye F."/>
            <person name="Su P."/>
            <person name="Kiefer A.F."/>
            <person name="Nichols A."/>
            <person name="Cepeda A.J."/>
            <person name="Yan W."/>
            <person name="Fan B."/>
            <person name="Jiang Y."/>
            <person name="Adhikari A."/>
            <person name="Zheng C.-J."/>
            <person name="Schuster L."/>
            <person name="Cowan T.M."/>
            <person name="Smanski M.J."/>
            <person name="Chevrette M.G."/>
            <person name="De Carvalho L.P.S."/>
            <person name="Shen B."/>
        </authorList>
    </citation>
    <scope>NUCLEOTIDE SEQUENCE [LARGE SCALE GENOMIC DNA]</scope>
    <source>
        <strain evidence="3 4">NPDC000155</strain>
    </source>
</reference>
<dbReference type="PROSITE" id="PS51257">
    <property type="entry name" value="PROKAR_LIPOPROTEIN"/>
    <property type="match status" value="1"/>
</dbReference>
<dbReference type="InterPro" id="IPR046704">
    <property type="entry name" value="DUF6777"/>
</dbReference>
<gene>
    <name evidence="3" type="ORF">ABT384_07405</name>
</gene>